<reference evidence="2 3" key="1">
    <citation type="submission" date="2017-09" db="EMBL/GenBank/DDBJ databases">
        <title>Large-scale bioinformatics analysis of Bacillus genomes uncovers conserved roles of natural products in bacterial physiology.</title>
        <authorList>
            <consortium name="Agbiome Team Llc"/>
            <person name="Bleich R.M."/>
            <person name="Grubbs K.J."/>
            <person name="Santa Maria K.C."/>
            <person name="Allen S.E."/>
            <person name="Farag S."/>
            <person name="Shank E.A."/>
            <person name="Bowers A."/>
        </authorList>
    </citation>
    <scope>NUCLEOTIDE SEQUENCE [LARGE SCALE GENOMIC DNA]</scope>
    <source>
        <strain evidence="2 3">AFS092012</strain>
    </source>
</reference>
<keyword evidence="1" id="KW-0812">Transmembrane</keyword>
<evidence type="ECO:0000313" key="3">
    <source>
        <dbReference type="Proteomes" id="UP000221020"/>
    </source>
</evidence>
<proteinExistence type="predicted"/>
<feature type="transmembrane region" description="Helical" evidence="1">
    <location>
        <begin position="26"/>
        <end position="47"/>
    </location>
</feature>
<keyword evidence="1" id="KW-1133">Transmembrane helix</keyword>
<evidence type="ECO:0000313" key="2">
    <source>
        <dbReference type="EMBL" id="PED80358.1"/>
    </source>
</evidence>
<dbReference type="AlphaFoldDB" id="A0AA91V973"/>
<dbReference type="EMBL" id="NVOR01000117">
    <property type="protein sequence ID" value="PED80358.1"/>
    <property type="molecule type" value="Genomic_DNA"/>
</dbReference>
<comment type="caution">
    <text evidence="2">The sequence shown here is derived from an EMBL/GenBank/DDBJ whole genome shotgun (WGS) entry which is preliminary data.</text>
</comment>
<protein>
    <submittedName>
        <fullName evidence="2">Uncharacterized protein</fullName>
    </submittedName>
</protein>
<evidence type="ECO:0000256" key="1">
    <source>
        <dbReference type="SAM" id="Phobius"/>
    </source>
</evidence>
<gene>
    <name evidence="2" type="ORF">CON65_23335</name>
</gene>
<accession>A0AA91V973</accession>
<sequence>MHRSGQILFLPHAKLKQREKTSTGHFLFFIAAIYMLENQTVYILCFFMQKYVCFIKIILS</sequence>
<name>A0AA91V973_9BACI</name>
<keyword evidence="1" id="KW-0472">Membrane</keyword>
<dbReference type="Proteomes" id="UP000221020">
    <property type="component" value="Unassembled WGS sequence"/>
</dbReference>
<organism evidence="2 3">
    <name type="scientific">Bacillus pseudomycoides</name>
    <dbReference type="NCBI Taxonomy" id="64104"/>
    <lineage>
        <taxon>Bacteria</taxon>
        <taxon>Bacillati</taxon>
        <taxon>Bacillota</taxon>
        <taxon>Bacilli</taxon>
        <taxon>Bacillales</taxon>
        <taxon>Bacillaceae</taxon>
        <taxon>Bacillus</taxon>
        <taxon>Bacillus cereus group</taxon>
    </lineage>
</organism>